<name>A0A1I8MKF8_MUSDO</name>
<feature type="transmembrane region" description="Helical" evidence="2">
    <location>
        <begin position="234"/>
        <end position="256"/>
    </location>
</feature>
<dbReference type="KEGG" id="mde:101895294"/>
<gene>
    <name evidence="3" type="primary">101895294</name>
</gene>
<dbReference type="AlphaFoldDB" id="A0A1I8MKF8"/>
<reference evidence="3" key="1">
    <citation type="submission" date="2020-05" db="UniProtKB">
        <authorList>
            <consortium name="EnsemblMetazoa"/>
        </authorList>
    </citation>
    <scope>IDENTIFICATION</scope>
    <source>
        <strain evidence="3">Aabys</strain>
    </source>
</reference>
<proteinExistence type="predicted"/>
<feature type="region of interest" description="Disordered" evidence="1">
    <location>
        <begin position="121"/>
        <end position="147"/>
    </location>
</feature>
<keyword evidence="2" id="KW-0812">Transmembrane</keyword>
<feature type="region of interest" description="Disordered" evidence="1">
    <location>
        <begin position="328"/>
        <end position="353"/>
    </location>
</feature>
<sequence length="353" mass="38310">MLPPPPIPPTTHSTAMRISTTSPPAADNSKHQQRKQQQQQQQQHNESAFVYSPADEAKQSSPMAVKANATMNATTQRLKAMLNRTLKQVSSPNSSSNNNNSNINTSISDYTAQYFGSSVLASGSPQLSPPPLHLSPPGSYGSHDDDDFVYGRINDGRGLVGNISEGFDSYATAVATLAANGTANHLEATTAATTAAAAVSAFPTATQTVATFMAGNKNRATTIIVYPTVSPESIVIPIVSCIFGFPILAFIVICCLRHRAKMARERDRRRNYDMQDHAVSLVRFSPIHRLNYRSSRAISLRPERSLSQGFTSLELDTVVEERCSDVEQTQTEILHPESPMESSTSYKMSLSSS</sequence>
<accession>A0A1I8MKF8</accession>
<evidence type="ECO:0000256" key="2">
    <source>
        <dbReference type="SAM" id="Phobius"/>
    </source>
</evidence>
<feature type="region of interest" description="Disordered" evidence="1">
    <location>
        <begin position="1"/>
        <end position="47"/>
    </location>
</feature>
<keyword evidence="2" id="KW-0472">Membrane</keyword>
<evidence type="ECO:0000256" key="1">
    <source>
        <dbReference type="SAM" id="MobiDB-lite"/>
    </source>
</evidence>
<dbReference type="EnsemblMetazoa" id="MDOA005856-RB">
    <property type="protein sequence ID" value="MDOA005856-PB"/>
    <property type="gene ID" value="MDOA005856"/>
</dbReference>
<dbReference type="RefSeq" id="XP_011296275.2">
    <property type="nucleotide sequence ID" value="XM_011297973.3"/>
</dbReference>
<feature type="compositionally biased region" description="Polar residues" evidence="1">
    <location>
        <begin position="10"/>
        <end position="23"/>
    </location>
</feature>
<evidence type="ECO:0000313" key="3">
    <source>
        <dbReference type="EnsemblMetazoa" id="MDOA005856-PB"/>
    </source>
</evidence>
<feature type="compositionally biased region" description="Low complexity" evidence="1">
    <location>
        <begin position="342"/>
        <end position="353"/>
    </location>
</feature>
<dbReference type="OrthoDB" id="8188129at2759"/>
<organism evidence="3">
    <name type="scientific">Musca domestica</name>
    <name type="common">House fly</name>
    <dbReference type="NCBI Taxonomy" id="7370"/>
    <lineage>
        <taxon>Eukaryota</taxon>
        <taxon>Metazoa</taxon>
        <taxon>Ecdysozoa</taxon>
        <taxon>Arthropoda</taxon>
        <taxon>Hexapoda</taxon>
        <taxon>Insecta</taxon>
        <taxon>Pterygota</taxon>
        <taxon>Neoptera</taxon>
        <taxon>Endopterygota</taxon>
        <taxon>Diptera</taxon>
        <taxon>Brachycera</taxon>
        <taxon>Muscomorpha</taxon>
        <taxon>Muscoidea</taxon>
        <taxon>Muscidae</taxon>
        <taxon>Musca</taxon>
    </lineage>
</organism>
<dbReference type="VEuPathDB" id="VectorBase:MDOA005856"/>
<protein>
    <submittedName>
        <fullName evidence="3">Uncharacterized protein</fullName>
    </submittedName>
</protein>
<dbReference type="VEuPathDB" id="VectorBase:MDOMA2_004163"/>
<keyword evidence="2" id="KW-1133">Transmembrane helix</keyword>